<dbReference type="SUPFAM" id="SSF141086">
    <property type="entry name" value="Agglutinin HPA-like"/>
    <property type="match status" value="2"/>
</dbReference>
<evidence type="ECO:0000259" key="1">
    <source>
        <dbReference type="Pfam" id="PF09458"/>
    </source>
</evidence>
<gene>
    <name evidence="2" type="ORF">P167DRAFT_565571</name>
</gene>
<dbReference type="EMBL" id="ML119132">
    <property type="protein sequence ID" value="RPB11972.1"/>
    <property type="molecule type" value="Genomic_DNA"/>
</dbReference>
<sequence>MTPHPPKVLAGILNTESERAWEDTKDRTDLILTQRFPKKTYLDAPNVVVALKHFDLGMGGKAIGVKAATDCIERDHFNTRLSVWGDGAMSSSGCAWMAYQATDKRFRSGTVRTSRRSKMPSEFPIEFETPFEGDPTVLVWISGFQMGLGDTWEMKAHAIKSEKTGFTLVVEKGIQTNLHQGLFSWLAFMPGEGVAGGSVEDIKIGDGEGTVAADGSYVWTDPKEISFGKTLNGVTKDNVMVGISAIKFERAAMRLCYKHVEINDDMNGMKLTSGTWWGSVVRSATMSWVAVV</sequence>
<feature type="domain" description="H-type lectin" evidence="1">
    <location>
        <begin position="124"/>
        <end position="188"/>
    </location>
</feature>
<dbReference type="OrthoDB" id="291007at2759"/>
<organism evidence="2 3">
    <name type="scientific">Morchella conica CCBAS932</name>
    <dbReference type="NCBI Taxonomy" id="1392247"/>
    <lineage>
        <taxon>Eukaryota</taxon>
        <taxon>Fungi</taxon>
        <taxon>Dikarya</taxon>
        <taxon>Ascomycota</taxon>
        <taxon>Pezizomycotina</taxon>
        <taxon>Pezizomycetes</taxon>
        <taxon>Pezizales</taxon>
        <taxon>Morchellaceae</taxon>
        <taxon>Morchella</taxon>
    </lineage>
</organism>
<dbReference type="InterPro" id="IPR019019">
    <property type="entry name" value="H-type_lectin_domain"/>
</dbReference>
<name>A0A3N4KRQ2_9PEZI</name>
<accession>A0A3N4KRQ2</accession>
<dbReference type="GO" id="GO:0030246">
    <property type="term" value="F:carbohydrate binding"/>
    <property type="evidence" value="ECO:0007669"/>
    <property type="project" value="InterPro"/>
</dbReference>
<protein>
    <recommendedName>
        <fullName evidence="1">H-type lectin domain-containing protein</fullName>
    </recommendedName>
</protein>
<evidence type="ECO:0000313" key="3">
    <source>
        <dbReference type="Proteomes" id="UP000277580"/>
    </source>
</evidence>
<dbReference type="Proteomes" id="UP000277580">
    <property type="component" value="Unassembled WGS sequence"/>
</dbReference>
<dbReference type="InParanoid" id="A0A3N4KRQ2"/>
<dbReference type="Pfam" id="PF09458">
    <property type="entry name" value="H_lectin"/>
    <property type="match status" value="2"/>
</dbReference>
<proteinExistence type="predicted"/>
<dbReference type="Gene3D" id="2.60.40.2080">
    <property type="match status" value="3"/>
</dbReference>
<dbReference type="AlphaFoldDB" id="A0A3N4KRQ2"/>
<evidence type="ECO:0000313" key="2">
    <source>
        <dbReference type="EMBL" id="RPB11972.1"/>
    </source>
</evidence>
<dbReference type="InterPro" id="IPR037221">
    <property type="entry name" value="H-type_lectin_dom_sf"/>
</dbReference>
<reference evidence="2 3" key="1">
    <citation type="journal article" date="2018" name="Nat. Ecol. Evol.">
        <title>Pezizomycetes genomes reveal the molecular basis of ectomycorrhizal truffle lifestyle.</title>
        <authorList>
            <person name="Murat C."/>
            <person name="Payen T."/>
            <person name="Noel B."/>
            <person name="Kuo A."/>
            <person name="Morin E."/>
            <person name="Chen J."/>
            <person name="Kohler A."/>
            <person name="Krizsan K."/>
            <person name="Balestrini R."/>
            <person name="Da Silva C."/>
            <person name="Montanini B."/>
            <person name="Hainaut M."/>
            <person name="Levati E."/>
            <person name="Barry K.W."/>
            <person name="Belfiori B."/>
            <person name="Cichocki N."/>
            <person name="Clum A."/>
            <person name="Dockter R.B."/>
            <person name="Fauchery L."/>
            <person name="Guy J."/>
            <person name="Iotti M."/>
            <person name="Le Tacon F."/>
            <person name="Lindquist E.A."/>
            <person name="Lipzen A."/>
            <person name="Malagnac F."/>
            <person name="Mello A."/>
            <person name="Molinier V."/>
            <person name="Miyauchi S."/>
            <person name="Poulain J."/>
            <person name="Riccioni C."/>
            <person name="Rubini A."/>
            <person name="Sitrit Y."/>
            <person name="Splivallo R."/>
            <person name="Traeger S."/>
            <person name="Wang M."/>
            <person name="Zifcakova L."/>
            <person name="Wipf D."/>
            <person name="Zambonelli A."/>
            <person name="Paolocci F."/>
            <person name="Nowrousian M."/>
            <person name="Ottonello S."/>
            <person name="Baldrian P."/>
            <person name="Spatafora J.W."/>
            <person name="Henrissat B."/>
            <person name="Nagy L.G."/>
            <person name="Aury J.M."/>
            <person name="Wincker P."/>
            <person name="Grigoriev I.V."/>
            <person name="Bonfante P."/>
            <person name="Martin F.M."/>
        </authorList>
    </citation>
    <scope>NUCLEOTIDE SEQUENCE [LARGE SCALE GENOMIC DNA]</scope>
    <source>
        <strain evidence="2 3">CCBAS932</strain>
    </source>
</reference>
<feature type="domain" description="H-type lectin" evidence="1">
    <location>
        <begin position="35"/>
        <end position="99"/>
    </location>
</feature>
<dbReference type="GO" id="GO:0007155">
    <property type="term" value="P:cell adhesion"/>
    <property type="evidence" value="ECO:0007669"/>
    <property type="project" value="InterPro"/>
</dbReference>
<keyword evidence="3" id="KW-1185">Reference proteome</keyword>
<dbReference type="STRING" id="1392247.A0A3N4KRQ2"/>